<name>A0ABV9KTF4_9BACT</name>
<dbReference type="Pfam" id="PF08889">
    <property type="entry name" value="WbqC"/>
    <property type="match status" value="1"/>
</dbReference>
<organism evidence="1 2">
    <name type="scientific">Dysgonomonas termitidis</name>
    <dbReference type="NCBI Taxonomy" id="1516126"/>
    <lineage>
        <taxon>Bacteria</taxon>
        <taxon>Pseudomonadati</taxon>
        <taxon>Bacteroidota</taxon>
        <taxon>Bacteroidia</taxon>
        <taxon>Bacteroidales</taxon>
        <taxon>Dysgonomonadaceae</taxon>
        <taxon>Dysgonomonas</taxon>
    </lineage>
</organism>
<sequence length="217" mass="25521">MKLNDIYLSSAYLAPVQYYTKFLLANRIFIEQNDNYIKQTYRNRCTIVSANGGISLSIPVEHSSKDKTLMKDIRIAGHGNWQHMHWNAIVSAYNSTPFFEYYQDDFYPFYHKKYSFLFDYNKELNDLILRLLDINLPQIEYTAAYKTELADTESDLRELIHPKKDWKSLDPDFSPIPYYQVFEQKFGFIANMSIIDLLFNMGNESQIVLAGSVNERL</sequence>
<gene>
    <name evidence="1" type="ORF">ACFO6W_07005</name>
</gene>
<proteinExistence type="predicted"/>
<protein>
    <submittedName>
        <fullName evidence="1">WbqC family protein</fullName>
    </submittedName>
</protein>
<dbReference type="InterPro" id="IPR014985">
    <property type="entry name" value="WbqC"/>
</dbReference>
<evidence type="ECO:0000313" key="1">
    <source>
        <dbReference type="EMBL" id="MFC4673434.1"/>
    </source>
</evidence>
<keyword evidence="2" id="KW-1185">Reference proteome</keyword>
<accession>A0ABV9KTF4</accession>
<evidence type="ECO:0000313" key="2">
    <source>
        <dbReference type="Proteomes" id="UP001596023"/>
    </source>
</evidence>
<dbReference type="Proteomes" id="UP001596023">
    <property type="component" value="Unassembled WGS sequence"/>
</dbReference>
<reference evidence="2" key="1">
    <citation type="journal article" date="2019" name="Int. J. Syst. Evol. Microbiol.">
        <title>The Global Catalogue of Microorganisms (GCM) 10K type strain sequencing project: providing services to taxonomists for standard genome sequencing and annotation.</title>
        <authorList>
            <consortium name="The Broad Institute Genomics Platform"/>
            <consortium name="The Broad Institute Genome Sequencing Center for Infectious Disease"/>
            <person name="Wu L."/>
            <person name="Ma J."/>
        </authorList>
    </citation>
    <scope>NUCLEOTIDE SEQUENCE [LARGE SCALE GENOMIC DNA]</scope>
    <source>
        <strain evidence="2">CCUG 66188</strain>
    </source>
</reference>
<dbReference type="EMBL" id="JBHSGN010000054">
    <property type="protein sequence ID" value="MFC4673434.1"/>
    <property type="molecule type" value="Genomic_DNA"/>
</dbReference>
<comment type="caution">
    <text evidence="1">The sequence shown here is derived from an EMBL/GenBank/DDBJ whole genome shotgun (WGS) entry which is preliminary data.</text>
</comment>
<dbReference type="RefSeq" id="WP_379994698.1">
    <property type="nucleotide sequence ID" value="NZ_JBHSGN010000054.1"/>
</dbReference>